<dbReference type="EMBL" id="UGTI01000001">
    <property type="protein sequence ID" value="SUB77795.1"/>
    <property type="molecule type" value="Genomic_DNA"/>
</dbReference>
<name>A0A379DJ73_9PORP</name>
<accession>A0A379DJ73</accession>
<sequence>MNYSYDRVFYINTDTGKILDIRDYVFIFNFIYRRLNL</sequence>
<dbReference type="Proteomes" id="UP000254263">
    <property type="component" value="Unassembled WGS sequence"/>
</dbReference>
<dbReference type="AlphaFoldDB" id="A0A379DJ73"/>
<organism evidence="1 2">
    <name type="scientific">Porphyromonas macacae</name>
    <dbReference type="NCBI Taxonomy" id="28115"/>
    <lineage>
        <taxon>Bacteria</taxon>
        <taxon>Pseudomonadati</taxon>
        <taxon>Bacteroidota</taxon>
        <taxon>Bacteroidia</taxon>
        <taxon>Bacteroidales</taxon>
        <taxon>Porphyromonadaceae</taxon>
        <taxon>Porphyromonas</taxon>
    </lineage>
</organism>
<proteinExistence type="predicted"/>
<protein>
    <submittedName>
        <fullName evidence="1">Uncharacterized protein</fullName>
    </submittedName>
</protein>
<evidence type="ECO:0000313" key="1">
    <source>
        <dbReference type="EMBL" id="SUB77795.1"/>
    </source>
</evidence>
<reference evidence="1 2" key="1">
    <citation type="submission" date="2018-06" db="EMBL/GenBank/DDBJ databases">
        <authorList>
            <consortium name="Pathogen Informatics"/>
            <person name="Doyle S."/>
        </authorList>
    </citation>
    <scope>NUCLEOTIDE SEQUENCE [LARGE SCALE GENOMIC DNA]</scope>
    <source>
        <strain evidence="1 2">NCTC13100</strain>
    </source>
</reference>
<evidence type="ECO:0000313" key="2">
    <source>
        <dbReference type="Proteomes" id="UP000254263"/>
    </source>
</evidence>
<gene>
    <name evidence="1" type="ORF">NCTC13100_00935</name>
</gene>